<evidence type="ECO:0000313" key="2">
    <source>
        <dbReference type="EMBL" id="RLE53709.1"/>
    </source>
</evidence>
<dbReference type="AlphaFoldDB" id="A0A497F319"/>
<evidence type="ECO:0000259" key="1">
    <source>
        <dbReference type="PROSITE" id="PS51085"/>
    </source>
</evidence>
<dbReference type="InterPro" id="IPR041414">
    <property type="entry name" value="Raco-like_middle"/>
</dbReference>
<dbReference type="PROSITE" id="PS51085">
    <property type="entry name" value="2FE2S_FER_2"/>
    <property type="match status" value="1"/>
</dbReference>
<dbReference type="PANTHER" id="PTHR42895">
    <property type="entry name" value="IRON-SULFUR CLUSTER-BINDING PROTEIN-RELATED"/>
    <property type="match status" value="1"/>
</dbReference>
<dbReference type="SUPFAM" id="SSF54292">
    <property type="entry name" value="2Fe-2S ferredoxin-like"/>
    <property type="match status" value="1"/>
</dbReference>
<dbReference type="InterPro" id="IPR036010">
    <property type="entry name" value="2Fe-2S_ferredoxin-like_sf"/>
</dbReference>
<sequence length="639" mass="70105">MESEHVSVVFQPDGKRALVPRGSTILDAAMKVGVDISNICRGLGVCGKCQVVIIEGTENLSPLTDSEKHHLSEEKLNLGYRLGCQAKVFGDIVVKVPEASRTGRQKLVVMGIEPSVPLNPAVKKVFVEMAKPSLEDPRADDVRLLEELAKRGFQSVSLSYRVLEKLPQVLREGDWKVTAVLWMDKLIDVEPGDTRRENYGIGVDIGTTKLAVFLVNLNDGALLYPVGMMNPQIPYGEDVMSRISYAMQGKDHLKRLQEAVVEGINQLIDEAAKIAGINKEHIYEVVVVGNTAMHHLFLGIDPQFVGRAPYPAAVGRSVDVPAEKLNIAINRSGNVHVLPNVAGFVGADAIGDILASELHKKEKLAMVMDVGTNTEFMLGNKDVIYTCSTASGPAFEGAHIKHGMRAATGAIEKVKIDPETFDPEYKTVDDAKPRGICGSGIIDVIAEMLKVGLIDTSGRIQQGKTKRVRRGPHGLEYVLAWKEETALREEDIVITQEDIREIQKAKAAMHAGAVILMNKMGVTEHDLSEFIVAGAFGSYIDPESAMTIGMMPELPLEKVKFVGNTAGSGARLCLKSLEARREAQEIADKVKYVELAIEPSFEEEYVNSMYLPYADPSKYPRVMSMIKAPITLRRYVKHR</sequence>
<protein>
    <submittedName>
        <fullName evidence="2">Ferredoxin</fullName>
    </submittedName>
</protein>
<dbReference type="InterPro" id="IPR027980">
    <property type="entry name" value="RACo_C"/>
</dbReference>
<dbReference type="InterPro" id="IPR052911">
    <property type="entry name" value="Corrinoid_activation_enz"/>
</dbReference>
<accession>A0A497F319</accession>
<dbReference type="Gene3D" id="3.30.420.480">
    <property type="entry name" value="Domain of unknown function (DUF4445)"/>
    <property type="match status" value="1"/>
</dbReference>
<dbReference type="InterPro" id="IPR012675">
    <property type="entry name" value="Beta-grasp_dom_sf"/>
</dbReference>
<gene>
    <name evidence="2" type="ORF">DRJ33_00290</name>
</gene>
<dbReference type="InterPro" id="IPR042259">
    <property type="entry name" value="Raco-like_middle_sf"/>
</dbReference>
<dbReference type="InterPro" id="IPR043129">
    <property type="entry name" value="ATPase_NBD"/>
</dbReference>
<dbReference type="Gene3D" id="3.10.20.30">
    <property type="match status" value="1"/>
</dbReference>
<reference evidence="2 3" key="1">
    <citation type="submission" date="2018-06" db="EMBL/GenBank/DDBJ databases">
        <title>Extensive metabolic versatility and redundancy in microbially diverse, dynamic hydrothermal sediments.</title>
        <authorList>
            <person name="Dombrowski N."/>
            <person name="Teske A."/>
            <person name="Baker B.J."/>
        </authorList>
    </citation>
    <scope>NUCLEOTIDE SEQUENCE [LARGE SCALE GENOMIC DNA]</scope>
    <source>
        <strain evidence="2">B34_G17</strain>
    </source>
</reference>
<dbReference type="Pfam" id="PF14574">
    <property type="entry name" value="RACo_C_ter"/>
    <property type="match status" value="1"/>
</dbReference>
<dbReference type="InterPro" id="IPR001041">
    <property type="entry name" value="2Fe-2S_ferredoxin-type"/>
</dbReference>
<dbReference type="Proteomes" id="UP000272051">
    <property type="component" value="Unassembled WGS sequence"/>
</dbReference>
<dbReference type="GO" id="GO:0051536">
    <property type="term" value="F:iron-sulfur cluster binding"/>
    <property type="evidence" value="ECO:0007669"/>
    <property type="project" value="InterPro"/>
</dbReference>
<dbReference type="CDD" id="cd00207">
    <property type="entry name" value="fer2"/>
    <property type="match status" value="1"/>
</dbReference>
<dbReference type="InterPro" id="IPR040506">
    <property type="entry name" value="RACo_linker"/>
</dbReference>
<dbReference type="EMBL" id="QMQX01000003">
    <property type="protein sequence ID" value="RLE53709.1"/>
    <property type="molecule type" value="Genomic_DNA"/>
</dbReference>
<dbReference type="SUPFAM" id="SSF53067">
    <property type="entry name" value="Actin-like ATPase domain"/>
    <property type="match status" value="1"/>
</dbReference>
<dbReference type="Pfam" id="PF00111">
    <property type="entry name" value="Fer2"/>
    <property type="match status" value="1"/>
</dbReference>
<name>A0A497F319_9CREN</name>
<dbReference type="PANTHER" id="PTHR42895:SF1">
    <property type="entry name" value="IRON-SULFUR CLUSTER PROTEIN"/>
    <property type="match status" value="1"/>
</dbReference>
<dbReference type="Gene3D" id="3.10.20.880">
    <property type="match status" value="1"/>
</dbReference>
<dbReference type="Pfam" id="PF17650">
    <property type="entry name" value="RACo_linker"/>
    <property type="match status" value="1"/>
</dbReference>
<proteinExistence type="predicted"/>
<dbReference type="Pfam" id="PF17651">
    <property type="entry name" value="Raco_middle"/>
    <property type="match status" value="1"/>
</dbReference>
<comment type="caution">
    <text evidence="2">The sequence shown here is derived from an EMBL/GenBank/DDBJ whole genome shotgun (WGS) entry which is preliminary data.</text>
</comment>
<evidence type="ECO:0000313" key="3">
    <source>
        <dbReference type="Proteomes" id="UP000272051"/>
    </source>
</evidence>
<feature type="domain" description="2Fe-2S ferredoxin-type" evidence="1">
    <location>
        <begin position="4"/>
        <end position="100"/>
    </location>
</feature>
<organism evidence="2 3">
    <name type="scientific">Thermoproteota archaeon</name>
    <dbReference type="NCBI Taxonomy" id="2056631"/>
    <lineage>
        <taxon>Archaea</taxon>
        <taxon>Thermoproteota</taxon>
    </lineage>
</organism>